<proteinExistence type="predicted"/>
<feature type="compositionally biased region" description="Polar residues" evidence="1">
    <location>
        <begin position="56"/>
        <end position="65"/>
    </location>
</feature>
<gene>
    <name evidence="3" type="ORF">G2W53_005163</name>
</gene>
<feature type="region of interest" description="Disordered" evidence="1">
    <location>
        <begin position="99"/>
        <end position="125"/>
    </location>
</feature>
<dbReference type="PROSITE" id="PS00028">
    <property type="entry name" value="ZINC_FINGER_C2H2_1"/>
    <property type="match status" value="1"/>
</dbReference>
<feature type="compositionally biased region" description="Basic and acidic residues" evidence="1">
    <location>
        <begin position="103"/>
        <end position="125"/>
    </location>
</feature>
<name>A0A835CJZ4_9FABA</name>
<accession>A0A835CJZ4</accession>
<keyword evidence="4" id="KW-1185">Reference proteome</keyword>
<evidence type="ECO:0000313" key="3">
    <source>
        <dbReference type="EMBL" id="KAF7842865.1"/>
    </source>
</evidence>
<comment type="caution">
    <text evidence="3">The sequence shown here is derived from an EMBL/GenBank/DDBJ whole genome shotgun (WGS) entry which is preliminary data.</text>
</comment>
<dbReference type="Proteomes" id="UP000634136">
    <property type="component" value="Unassembled WGS sequence"/>
</dbReference>
<protein>
    <recommendedName>
        <fullName evidence="2">C2H2-type domain-containing protein</fullName>
    </recommendedName>
</protein>
<evidence type="ECO:0000256" key="1">
    <source>
        <dbReference type="SAM" id="MobiDB-lite"/>
    </source>
</evidence>
<sequence length="159" mass="18123">MSFPSGSGKDDHIMKENSPFYCWYCDTDLKTSRDFSRHLKTCHIKLSFEENERKPISTSYNSSGSESKDDKSNPNYKIPTKDEIISALQALIDETKTLNPYRLGDEKEMPEVEEHNEVSEDATIKQRKEVPNYVSAKGKEIATIADEEVEEDSDDSVSM</sequence>
<reference evidence="3" key="1">
    <citation type="submission" date="2020-09" db="EMBL/GenBank/DDBJ databases">
        <title>Genome-Enabled Discovery of Anthraquinone Biosynthesis in Senna tora.</title>
        <authorList>
            <person name="Kang S.-H."/>
            <person name="Pandey R.P."/>
            <person name="Lee C.-M."/>
            <person name="Sim J.-S."/>
            <person name="Jeong J.-T."/>
            <person name="Choi B.-S."/>
            <person name="Jung M."/>
            <person name="Ginzburg D."/>
            <person name="Zhao K."/>
            <person name="Won S.Y."/>
            <person name="Oh T.-J."/>
            <person name="Yu Y."/>
            <person name="Kim N.-H."/>
            <person name="Lee O.R."/>
            <person name="Lee T.-H."/>
            <person name="Bashyal P."/>
            <person name="Kim T.-S."/>
            <person name="Lee W.-H."/>
            <person name="Kawkins C."/>
            <person name="Kim C.-K."/>
            <person name="Kim J.S."/>
            <person name="Ahn B.O."/>
            <person name="Rhee S.Y."/>
            <person name="Sohng J.K."/>
        </authorList>
    </citation>
    <scope>NUCLEOTIDE SEQUENCE</scope>
    <source>
        <tissue evidence="3">Leaf</tissue>
    </source>
</reference>
<dbReference type="InterPro" id="IPR013087">
    <property type="entry name" value="Znf_C2H2_type"/>
</dbReference>
<feature type="region of interest" description="Disordered" evidence="1">
    <location>
        <begin position="53"/>
        <end position="80"/>
    </location>
</feature>
<dbReference type="EMBL" id="JAAIUW010000002">
    <property type="protein sequence ID" value="KAF7842865.1"/>
    <property type="molecule type" value="Genomic_DNA"/>
</dbReference>
<dbReference type="AlphaFoldDB" id="A0A835CJZ4"/>
<organism evidence="3 4">
    <name type="scientific">Senna tora</name>
    <dbReference type="NCBI Taxonomy" id="362788"/>
    <lineage>
        <taxon>Eukaryota</taxon>
        <taxon>Viridiplantae</taxon>
        <taxon>Streptophyta</taxon>
        <taxon>Embryophyta</taxon>
        <taxon>Tracheophyta</taxon>
        <taxon>Spermatophyta</taxon>
        <taxon>Magnoliopsida</taxon>
        <taxon>eudicotyledons</taxon>
        <taxon>Gunneridae</taxon>
        <taxon>Pentapetalae</taxon>
        <taxon>rosids</taxon>
        <taxon>fabids</taxon>
        <taxon>Fabales</taxon>
        <taxon>Fabaceae</taxon>
        <taxon>Caesalpinioideae</taxon>
        <taxon>Cassia clade</taxon>
        <taxon>Senna</taxon>
    </lineage>
</organism>
<evidence type="ECO:0000259" key="2">
    <source>
        <dbReference type="PROSITE" id="PS00028"/>
    </source>
</evidence>
<feature type="domain" description="C2H2-type" evidence="2">
    <location>
        <begin position="22"/>
        <end position="43"/>
    </location>
</feature>
<evidence type="ECO:0000313" key="4">
    <source>
        <dbReference type="Proteomes" id="UP000634136"/>
    </source>
</evidence>